<evidence type="ECO:0000256" key="2">
    <source>
        <dbReference type="ARBA" id="ARBA00022777"/>
    </source>
</evidence>
<accession>A0A9X2HLW7</accession>
<dbReference type="Pfam" id="PF00294">
    <property type="entry name" value="PfkB"/>
    <property type="match status" value="1"/>
</dbReference>
<comment type="caution">
    <text evidence="4">The sequence shown here is derived from an EMBL/GenBank/DDBJ whole genome shotgun (WGS) entry which is preliminary data.</text>
</comment>
<name>A0A9X2HLW7_9MICC</name>
<dbReference type="InterPro" id="IPR002139">
    <property type="entry name" value="Ribo/fructo_kinase"/>
</dbReference>
<dbReference type="AlphaFoldDB" id="A0A9X2HLW7"/>
<evidence type="ECO:0000313" key="4">
    <source>
        <dbReference type="EMBL" id="MCP3426718.1"/>
    </source>
</evidence>
<evidence type="ECO:0000259" key="3">
    <source>
        <dbReference type="Pfam" id="PF00294"/>
    </source>
</evidence>
<dbReference type="PANTHER" id="PTHR10584">
    <property type="entry name" value="SUGAR KINASE"/>
    <property type="match status" value="1"/>
</dbReference>
<dbReference type="PANTHER" id="PTHR10584:SF166">
    <property type="entry name" value="RIBOKINASE"/>
    <property type="match status" value="1"/>
</dbReference>
<feature type="domain" description="Carbohydrate kinase PfkB" evidence="3">
    <location>
        <begin position="2"/>
        <end position="287"/>
    </location>
</feature>
<dbReference type="InterPro" id="IPR029056">
    <property type="entry name" value="Ribokinase-like"/>
</dbReference>
<evidence type="ECO:0000256" key="1">
    <source>
        <dbReference type="ARBA" id="ARBA00022679"/>
    </source>
</evidence>
<dbReference type="EMBL" id="JANAFB010000034">
    <property type="protein sequence ID" value="MCP3426718.1"/>
    <property type="molecule type" value="Genomic_DNA"/>
</dbReference>
<dbReference type="Proteomes" id="UP001139502">
    <property type="component" value="Unassembled WGS sequence"/>
</dbReference>
<dbReference type="GO" id="GO:0006796">
    <property type="term" value="P:phosphate-containing compound metabolic process"/>
    <property type="evidence" value="ECO:0007669"/>
    <property type="project" value="UniProtKB-ARBA"/>
</dbReference>
<keyword evidence="1" id="KW-0808">Transferase</keyword>
<organism evidence="4 5">
    <name type="scientific">Rothia santali</name>
    <dbReference type="NCBI Taxonomy" id="2949643"/>
    <lineage>
        <taxon>Bacteria</taxon>
        <taxon>Bacillati</taxon>
        <taxon>Actinomycetota</taxon>
        <taxon>Actinomycetes</taxon>
        <taxon>Micrococcales</taxon>
        <taxon>Micrococcaceae</taxon>
        <taxon>Rothia</taxon>
    </lineage>
</organism>
<evidence type="ECO:0000313" key="5">
    <source>
        <dbReference type="Proteomes" id="UP001139502"/>
    </source>
</evidence>
<keyword evidence="5" id="KW-1185">Reference proteome</keyword>
<dbReference type="InterPro" id="IPR011611">
    <property type="entry name" value="PfkB_dom"/>
</dbReference>
<gene>
    <name evidence="4" type="ORF">NBM05_12085</name>
</gene>
<dbReference type="Gene3D" id="3.40.1190.20">
    <property type="match status" value="1"/>
</dbReference>
<reference evidence="4" key="1">
    <citation type="submission" date="2022-06" db="EMBL/GenBank/DDBJ databases">
        <title>Rothia sp. isolated from sandalwood seedling.</title>
        <authorList>
            <person name="Tuikhar N."/>
            <person name="Kirdat K."/>
            <person name="Thorat V."/>
            <person name="Swetha P."/>
            <person name="Padma S."/>
            <person name="Sundararaj R."/>
            <person name="Yadav A."/>
        </authorList>
    </citation>
    <scope>NUCLEOTIDE SEQUENCE</scope>
    <source>
        <strain evidence="4">AR01</strain>
    </source>
</reference>
<protein>
    <submittedName>
        <fullName evidence="4">PfkB family carbohydrate kinase</fullName>
    </submittedName>
</protein>
<keyword evidence="2 4" id="KW-0418">Kinase</keyword>
<proteinExistence type="predicted"/>
<dbReference type="PRINTS" id="PR00990">
    <property type="entry name" value="RIBOKINASE"/>
</dbReference>
<dbReference type="RefSeq" id="WP_254167766.1">
    <property type="nucleotide sequence ID" value="NZ_JANAFB010000034.1"/>
</dbReference>
<dbReference type="SUPFAM" id="SSF53613">
    <property type="entry name" value="Ribokinase-like"/>
    <property type="match status" value="1"/>
</dbReference>
<sequence length="296" mass="29160">MSYGVGGRGANQAIAAALTGTPTELVGCVGDDSAGASLRDSLAERGVGVSRLSAVPGVDSGSAHITVGAEGSSASIVPAANLSLNRDMVAAAAAAGFDGARVVVAQGEIPVETVEATIKAAARARIRMVLHLSPAVHVSARALRAVDVLVLDAAEAAAVLERHLPEGGRGAGADDAGPLAAHRRRAAALTALVPTVVVTLGARGSVVAARGRHDVVDVPATRVAEVLDPAGAGDAFVGVLAAALARRLAVRGLPDGAVPGLDDLVACVRVAGREAARVLGRTGAAASYTAFSLDGV</sequence>
<dbReference type="GO" id="GO:0005829">
    <property type="term" value="C:cytosol"/>
    <property type="evidence" value="ECO:0007669"/>
    <property type="project" value="TreeGrafter"/>
</dbReference>
<dbReference type="GO" id="GO:0016301">
    <property type="term" value="F:kinase activity"/>
    <property type="evidence" value="ECO:0007669"/>
    <property type="project" value="UniProtKB-KW"/>
</dbReference>